<keyword evidence="1" id="KW-0472">Membrane</keyword>
<keyword evidence="1" id="KW-0812">Transmembrane</keyword>
<keyword evidence="1" id="KW-1133">Transmembrane helix</keyword>
<dbReference type="RefSeq" id="WP_106538593.1">
    <property type="nucleotide sequence ID" value="NZ_ML142899.1"/>
</dbReference>
<feature type="transmembrane region" description="Helical" evidence="1">
    <location>
        <begin position="63"/>
        <end position="80"/>
    </location>
</feature>
<name>A0A2P8DW15_9ACTN</name>
<comment type="caution">
    <text evidence="2">The sequence shown here is derived from an EMBL/GenBank/DDBJ whole genome shotgun (WGS) entry which is preliminary data.</text>
</comment>
<dbReference type="AlphaFoldDB" id="A0A2P8DW15"/>
<feature type="transmembrane region" description="Helical" evidence="1">
    <location>
        <begin position="118"/>
        <end position="137"/>
    </location>
</feature>
<protein>
    <submittedName>
        <fullName evidence="2">Uncharacterized protein</fullName>
    </submittedName>
</protein>
<feature type="transmembrane region" description="Helical" evidence="1">
    <location>
        <begin position="92"/>
        <end position="112"/>
    </location>
</feature>
<dbReference type="OrthoDB" id="5183540at2"/>
<evidence type="ECO:0000313" key="3">
    <source>
        <dbReference type="Proteomes" id="UP000243528"/>
    </source>
</evidence>
<feature type="transmembrane region" description="Helical" evidence="1">
    <location>
        <begin position="28"/>
        <end position="51"/>
    </location>
</feature>
<gene>
    <name evidence="2" type="ORF">CLV30_11487</name>
</gene>
<evidence type="ECO:0000313" key="2">
    <source>
        <dbReference type="EMBL" id="PSL01357.1"/>
    </source>
</evidence>
<sequence>MEYRDDFSNAESAAIEAYTSMAVRHTMLLLLGIATMMASILAIVLAAVGTVLDLAGVADLHPAFTPVAVFGLVCGGVDFIARRRDNDDIAGLATIGGQGALTTAGVVALLGWFSSGAWVLAGALAVGATTSAILFKYPEWETRADMLERFVRVPDDGDDDHR</sequence>
<keyword evidence="3" id="KW-1185">Reference proteome</keyword>
<dbReference type="EMBL" id="PYGE01000014">
    <property type="protein sequence ID" value="PSL01357.1"/>
    <property type="molecule type" value="Genomic_DNA"/>
</dbReference>
<evidence type="ECO:0000256" key="1">
    <source>
        <dbReference type="SAM" id="Phobius"/>
    </source>
</evidence>
<accession>A0A2P8DW15</accession>
<dbReference type="Proteomes" id="UP000243528">
    <property type="component" value="Unassembled WGS sequence"/>
</dbReference>
<reference evidence="2 3" key="1">
    <citation type="submission" date="2018-03" db="EMBL/GenBank/DDBJ databases">
        <title>Genomic Encyclopedia of Archaeal and Bacterial Type Strains, Phase II (KMG-II): from individual species to whole genera.</title>
        <authorList>
            <person name="Goeker M."/>
        </authorList>
    </citation>
    <scope>NUCLEOTIDE SEQUENCE [LARGE SCALE GENOMIC DNA]</scope>
    <source>
        <strain evidence="2 3">DSM 45211</strain>
    </source>
</reference>
<organism evidence="2 3">
    <name type="scientific">Haloactinopolyspora alba</name>
    <dbReference type="NCBI Taxonomy" id="648780"/>
    <lineage>
        <taxon>Bacteria</taxon>
        <taxon>Bacillati</taxon>
        <taxon>Actinomycetota</taxon>
        <taxon>Actinomycetes</taxon>
        <taxon>Jiangellales</taxon>
        <taxon>Jiangellaceae</taxon>
        <taxon>Haloactinopolyspora</taxon>
    </lineage>
</organism>
<proteinExistence type="predicted"/>